<dbReference type="Proteomes" id="UP000318478">
    <property type="component" value="Unassembled WGS sequence"/>
</dbReference>
<protein>
    <recommendedName>
        <fullName evidence="3">Response regulatory domain-containing protein</fullName>
    </recommendedName>
</protein>
<dbReference type="RefSeq" id="WP_146587052.1">
    <property type="nucleotide sequence ID" value="NZ_SJPO01000005.1"/>
</dbReference>
<evidence type="ECO:0000313" key="1">
    <source>
        <dbReference type="EMBL" id="TWT76907.1"/>
    </source>
</evidence>
<dbReference type="AlphaFoldDB" id="A0A5C5YQ61"/>
<evidence type="ECO:0000313" key="2">
    <source>
        <dbReference type="Proteomes" id="UP000318478"/>
    </source>
</evidence>
<dbReference type="OrthoDB" id="291953at2"/>
<sequence>MRVLLISADLMIASMLEGAARGAGAELVVASVAVAAEQLSAAPCRLAIIDLASAADVPALIESLRAAAPEVRLLAFGPHVHKAKLEQAQQAGCEFVMSRGQFHNSAGAILAELAKAN</sequence>
<proteinExistence type="predicted"/>
<dbReference type="EMBL" id="SJPO01000005">
    <property type="protein sequence ID" value="TWT76907.1"/>
    <property type="molecule type" value="Genomic_DNA"/>
</dbReference>
<organism evidence="1 2">
    <name type="scientific">Posidoniimonas polymericola</name>
    <dbReference type="NCBI Taxonomy" id="2528002"/>
    <lineage>
        <taxon>Bacteria</taxon>
        <taxon>Pseudomonadati</taxon>
        <taxon>Planctomycetota</taxon>
        <taxon>Planctomycetia</taxon>
        <taxon>Pirellulales</taxon>
        <taxon>Lacipirellulaceae</taxon>
        <taxon>Posidoniimonas</taxon>
    </lineage>
</organism>
<comment type="caution">
    <text evidence="1">The sequence shown here is derived from an EMBL/GenBank/DDBJ whole genome shotgun (WGS) entry which is preliminary data.</text>
</comment>
<gene>
    <name evidence="1" type="ORF">Pla123a_23320</name>
</gene>
<name>A0A5C5YQ61_9BACT</name>
<keyword evidence="2" id="KW-1185">Reference proteome</keyword>
<accession>A0A5C5YQ61</accession>
<evidence type="ECO:0008006" key="3">
    <source>
        <dbReference type="Google" id="ProtNLM"/>
    </source>
</evidence>
<reference evidence="1 2" key="1">
    <citation type="submission" date="2019-02" db="EMBL/GenBank/DDBJ databases">
        <title>Deep-cultivation of Planctomycetes and their phenomic and genomic characterization uncovers novel biology.</title>
        <authorList>
            <person name="Wiegand S."/>
            <person name="Jogler M."/>
            <person name="Boedeker C."/>
            <person name="Pinto D."/>
            <person name="Vollmers J."/>
            <person name="Rivas-Marin E."/>
            <person name="Kohn T."/>
            <person name="Peeters S.H."/>
            <person name="Heuer A."/>
            <person name="Rast P."/>
            <person name="Oberbeckmann S."/>
            <person name="Bunk B."/>
            <person name="Jeske O."/>
            <person name="Meyerdierks A."/>
            <person name="Storesund J.E."/>
            <person name="Kallscheuer N."/>
            <person name="Luecker S."/>
            <person name="Lage O.M."/>
            <person name="Pohl T."/>
            <person name="Merkel B.J."/>
            <person name="Hornburger P."/>
            <person name="Mueller R.-W."/>
            <person name="Bruemmer F."/>
            <person name="Labrenz M."/>
            <person name="Spormann A.M."/>
            <person name="Op Den Camp H."/>
            <person name="Overmann J."/>
            <person name="Amann R."/>
            <person name="Jetten M.S.M."/>
            <person name="Mascher T."/>
            <person name="Medema M.H."/>
            <person name="Devos D.P."/>
            <person name="Kaster A.-K."/>
            <person name="Ovreas L."/>
            <person name="Rohde M."/>
            <person name="Galperin M.Y."/>
            <person name="Jogler C."/>
        </authorList>
    </citation>
    <scope>NUCLEOTIDE SEQUENCE [LARGE SCALE GENOMIC DNA]</scope>
    <source>
        <strain evidence="1 2">Pla123a</strain>
    </source>
</reference>